<dbReference type="InterPro" id="IPR013211">
    <property type="entry name" value="LVIVD"/>
</dbReference>
<evidence type="ECO:0000313" key="3">
    <source>
        <dbReference type="Proteomes" id="UP001208689"/>
    </source>
</evidence>
<sequence>MDSKRQLMIFLLCLSVLNSPNSIIDGSGFVESASSDLLPLYHLALWNDTRFYEQAWGGFNDIVLVDSYVIIATNSLGLLILDVSNPIKPELVQELHSNITFTDLTLTNDLLYASAEDEGLFIFDISNPLNFILENKFLPHTRSFSHFYFQDDLGFAAWDQDGFTLLNLSFPTEPAILSEYNSTLGSVYDIISIQNNLFIAYGTNGFESVNVSDSLNPTQINYYNQTAPFWDDEKSWRNQVFSFFTHENSLFLGKKGEFDILDISNPLSIELLGSTRFSKLTYGYDEFTKMQVVGNYLYSSRSGDGLTVYDISNYSSIFYTSSLYFQYPYSDGDYSSFRPFQKSFVLTDYLFLVDSIGMMNIIDPGFDTDSDGMTDGWERIYGLDPSTIDGNMDLDADGLTNYWEFQNHTYPNRWDSDRDGMADGWEVFYDLNPLLDDGSLDFDNDTLLNRWEYGNGTNPLVADTDGDWIPDQWDADPLSAWYPWGFGLPVIAILALFLLLRMNQVLIEDLQIQWHLLRHKNTALTKIQNFTLRMGRYIFSRQ</sequence>
<name>A0ABY6HZE8_9ARCH</name>
<reference evidence="2" key="1">
    <citation type="submission" date="2022-09" db="EMBL/GenBank/DDBJ databases">
        <title>Actin cytoskeleton and complex cell architecture in an #Asgard archaeon.</title>
        <authorList>
            <person name="Ponce Toledo R.I."/>
            <person name="Schleper C."/>
            <person name="Rodrigues Oliveira T."/>
            <person name="Wollweber F."/>
            <person name="Xu J."/>
            <person name="Rittmann S."/>
            <person name="Klingl A."/>
            <person name="Pilhofer M."/>
        </authorList>
    </citation>
    <scope>NUCLEOTIDE SEQUENCE</scope>
    <source>
        <strain evidence="2">B-35</strain>
    </source>
</reference>
<dbReference type="SUPFAM" id="SSF50978">
    <property type="entry name" value="WD40 repeat-like"/>
    <property type="match status" value="1"/>
</dbReference>
<feature type="transmembrane region" description="Helical" evidence="1">
    <location>
        <begin position="481"/>
        <end position="500"/>
    </location>
</feature>
<proteinExistence type="predicted"/>
<evidence type="ECO:0000256" key="1">
    <source>
        <dbReference type="SAM" id="Phobius"/>
    </source>
</evidence>
<keyword evidence="1" id="KW-0472">Membrane</keyword>
<keyword evidence="1" id="KW-1133">Transmembrane helix</keyword>
<dbReference type="InterPro" id="IPR036322">
    <property type="entry name" value="WD40_repeat_dom_sf"/>
</dbReference>
<dbReference type="Proteomes" id="UP001208689">
    <property type="component" value="Chromosome"/>
</dbReference>
<gene>
    <name evidence="2" type="ORF">NEF87_005070</name>
</gene>
<evidence type="ECO:0008006" key="4">
    <source>
        <dbReference type="Google" id="ProtNLM"/>
    </source>
</evidence>
<dbReference type="InterPro" id="IPR028974">
    <property type="entry name" value="TSP_type-3_rpt"/>
</dbReference>
<protein>
    <recommendedName>
        <fullName evidence="4">WD40 repeat domain-containing protein</fullName>
    </recommendedName>
</protein>
<keyword evidence="3" id="KW-1185">Reference proteome</keyword>
<organism evidence="2 3">
    <name type="scientific">Candidatus Lokiarchaeum ossiferum</name>
    <dbReference type="NCBI Taxonomy" id="2951803"/>
    <lineage>
        <taxon>Archaea</taxon>
        <taxon>Promethearchaeati</taxon>
        <taxon>Promethearchaeota</taxon>
        <taxon>Promethearchaeia</taxon>
        <taxon>Promethearchaeales</taxon>
        <taxon>Promethearchaeaceae</taxon>
        <taxon>Candidatus Lokiarchaeum</taxon>
    </lineage>
</organism>
<keyword evidence="1" id="KW-0812">Transmembrane</keyword>
<dbReference type="Pfam" id="PF08309">
    <property type="entry name" value="LVIVD"/>
    <property type="match status" value="4"/>
</dbReference>
<dbReference type="SUPFAM" id="SSF103647">
    <property type="entry name" value="TSP type-3 repeat"/>
    <property type="match status" value="1"/>
</dbReference>
<evidence type="ECO:0000313" key="2">
    <source>
        <dbReference type="EMBL" id="UYP48785.1"/>
    </source>
</evidence>
<dbReference type="EMBL" id="CP104013">
    <property type="protein sequence ID" value="UYP48785.1"/>
    <property type="molecule type" value="Genomic_DNA"/>
</dbReference>
<accession>A0ABY6HZE8</accession>